<accession>A0A6A6ETE6</accession>
<dbReference type="InterPro" id="IPR027417">
    <property type="entry name" value="P-loop_NTPase"/>
</dbReference>
<keyword evidence="6" id="KW-1185">Reference proteome</keyword>
<dbReference type="SUPFAM" id="SSF52540">
    <property type="entry name" value="P-loop containing nucleoside triphosphate hydrolases"/>
    <property type="match status" value="1"/>
</dbReference>
<dbReference type="CDD" id="cd00200">
    <property type="entry name" value="WD40"/>
    <property type="match status" value="1"/>
</dbReference>
<dbReference type="InterPro" id="IPR020472">
    <property type="entry name" value="WD40_PAC1"/>
</dbReference>
<dbReference type="InterPro" id="IPR036322">
    <property type="entry name" value="WD40_repeat_dom_sf"/>
</dbReference>
<feature type="repeat" description="WD" evidence="3">
    <location>
        <begin position="785"/>
        <end position="826"/>
    </location>
</feature>
<dbReference type="InterPro" id="IPR019775">
    <property type="entry name" value="WD40_repeat_CS"/>
</dbReference>
<dbReference type="OrthoDB" id="674604at2759"/>
<feature type="repeat" description="WD" evidence="3">
    <location>
        <begin position="870"/>
        <end position="911"/>
    </location>
</feature>
<keyword evidence="2" id="KW-0677">Repeat</keyword>
<reference evidence="5" key="1">
    <citation type="journal article" date="2020" name="Stud. Mycol.">
        <title>101 Dothideomycetes genomes: a test case for predicting lifestyles and emergence of pathogens.</title>
        <authorList>
            <person name="Haridas S."/>
            <person name="Albert R."/>
            <person name="Binder M."/>
            <person name="Bloem J."/>
            <person name="Labutti K."/>
            <person name="Salamov A."/>
            <person name="Andreopoulos B."/>
            <person name="Baker S."/>
            <person name="Barry K."/>
            <person name="Bills G."/>
            <person name="Bluhm B."/>
            <person name="Cannon C."/>
            <person name="Castanera R."/>
            <person name="Culley D."/>
            <person name="Daum C."/>
            <person name="Ezra D."/>
            <person name="Gonzalez J."/>
            <person name="Henrissat B."/>
            <person name="Kuo A."/>
            <person name="Liang C."/>
            <person name="Lipzen A."/>
            <person name="Lutzoni F."/>
            <person name="Magnuson J."/>
            <person name="Mondo S."/>
            <person name="Nolan M."/>
            <person name="Ohm R."/>
            <person name="Pangilinan J."/>
            <person name="Park H.-J."/>
            <person name="Ramirez L."/>
            <person name="Alfaro M."/>
            <person name="Sun H."/>
            <person name="Tritt A."/>
            <person name="Yoshinaga Y."/>
            <person name="Zwiers L.-H."/>
            <person name="Turgeon B."/>
            <person name="Goodwin S."/>
            <person name="Spatafora J."/>
            <person name="Crous P."/>
            <person name="Grigoriev I."/>
        </authorList>
    </citation>
    <scope>NUCLEOTIDE SEQUENCE</scope>
    <source>
        <strain evidence="5">CBS 207.26</strain>
    </source>
</reference>
<dbReference type="Pfam" id="PF00400">
    <property type="entry name" value="WD40"/>
    <property type="match status" value="7"/>
</dbReference>
<feature type="repeat" description="WD" evidence="3">
    <location>
        <begin position="912"/>
        <end position="954"/>
    </location>
</feature>
<feature type="repeat" description="WD" evidence="3">
    <location>
        <begin position="743"/>
        <end position="784"/>
    </location>
</feature>
<feature type="domain" description="NACHT" evidence="4">
    <location>
        <begin position="198"/>
        <end position="347"/>
    </location>
</feature>
<dbReference type="PANTHER" id="PTHR44129">
    <property type="entry name" value="WD REPEAT-CONTAINING PROTEIN POP1"/>
    <property type="match status" value="1"/>
</dbReference>
<dbReference type="EMBL" id="ML994611">
    <property type="protein sequence ID" value="KAF2194571.1"/>
    <property type="molecule type" value="Genomic_DNA"/>
</dbReference>
<feature type="repeat" description="WD" evidence="3">
    <location>
        <begin position="827"/>
        <end position="869"/>
    </location>
</feature>
<dbReference type="PRINTS" id="PR00320">
    <property type="entry name" value="GPROTEINBRPT"/>
</dbReference>
<evidence type="ECO:0000313" key="5">
    <source>
        <dbReference type="EMBL" id="KAF2194571.1"/>
    </source>
</evidence>
<sequence>MDGLSGAASVITVIDISTKIVSLCYQYSSEVKKAKIDIELIQRKVTDIKKLLERIKQLLDGPNGPRLPVTHELCDSLLKCLRALQELKTQLEPGKTRKAMSRFGMRALKWPFTSKEVEKMVINLEGYKQTFSLALQMNLVDNKADNFHQKIDLAKIPVAKGASYDAHVDEHNARCLANTRVELQRQIMEWIEDRNGKPIFWLNGMAGTGKSTIARTVAQSFSDNGQLGASFFFKKGEGERGNATRFFTTIANDLTIHVPGIIPGIRKAIDADPRIAEKFLKEQFEKLILQPLSEADQHGLVASELVIVIDALDECERDGDVRAILQLLTQAKNINPVSLRILVTSRPELPIRLGFKCMSDGTYQDVILHEVRKETIEHDITLFLEHELGEIRMQKSLSSDWPTKDQIQRLVQMAIPLFIFAATVCRYIGSKGSDPEEYLNKVLEYQKSTFSQLDQTYLPILNQSLDDQEGEDKETWLRRFQELVGSIVVLESSLSITSLAHLLEIPQKKIRYMLDSLHSVLSIPVNEHVPVRLLHLSFREFLIDPQKRGESPFWVDETKTHKTLASKCLQRLMTSPKGLRQNMCNLPMPGVLKSEIDKRTIAGCLPHEIRYACRYWAHHLEQSKSRIHDGDQAHLFLQKYFLYWLEAMSLIGEAYKVIYIIESLQAFTDSEKSAVSIFLHDAKRFVLRFQSILEDAPLQLYSSALIFAPEMSIIRKTFADYIPEWVNMLSKLEEDWTACRSTLEGHSNSVRAVAFSPDGQLVASASEDKTVRLWDAATGSCCSTLEGHSNSVIAIAFSPDSQLVASASEDKTVRLWDAATGLFRSTLDGHSHWVMAVAFSPDGQLVASASGDNTTVRLWNAATGSCRSTLEGHSNSVRAVAFSPDGQLVASASSDKNIRVWDAATGICRSTLEGHSDSVRAVAFSPDSQLLVASASSDMTVRLWDAAMGSCRSTLEGHSDSVSAVTFSPDGQLVASASGDMTVRLWDAATGSCRSTLEGHSDWVSAVSFSPDGRYLETDRGQILFSSPLSIASSSQEQHLPAIFITDQWIIVSKKDILWLPPEYRPSYTAVYRDVICVGHSSGKVTFIQL</sequence>
<gene>
    <name evidence="5" type="ORF">K469DRAFT_617148</name>
</gene>
<dbReference type="Pfam" id="PF24883">
    <property type="entry name" value="NPHP3_N"/>
    <property type="match status" value="1"/>
</dbReference>
<dbReference type="Gene3D" id="2.130.10.10">
    <property type="entry name" value="YVTN repeat-like/Quinoprotein amine dehydrogenase"/>
    <property type="match status" value="3"/>
</dbReference>
<evidence type="ECO:0000256" key="2">
    <source>
        <dbReference type="ARBA" id="ARBA00022737"/>
    </source>
</evidence>
<dbReference type="PROSITE" id="PS50294">
    <property type="entry name" value="WD_REPEATS_REGION"/>
    <property type="match status" value="6"/>
</dbReference>
<feature type="non-terminal residue" evidence="5">
    <location>
        <position position="1090"/>
    </location>
</feature>
<dbReference type="InterPro" id="IPR007111">
    <property type="entry name" value="NACHT_NTPase"/>
</dbReference>
<dbReference type="InterPro" id="IPR001680">
    <property type="entry name" value="WD40_rpt"/>
</dbReference>
<dbReference type="PROSITE" id="PS50082">
    <property type="entry name" value="WD_REPEATS_2"/>
    <property type="match status" value="6"/>
</dbReference>
<dbReference type="InterPro" id="IPR015943">
    <property type="entry name" value="WD40/YVTN_repeat-like_dom_sf"/>
</dbReference>
<dbReference type="Gene3D" id="3.40.50.300">
    <property type="entry name" value="P-loop containing nucleotide triphosphate hydrolases"/>
    <property type="match status" value="1"/>
</dbReference>
<evidence type="ECO:0000313" key="6">
    <source>
        <dbReference type="Proteomes" id="UP000800200"/>
    </source>
</evidence>
<keyword evidence="1 3" id="KW-0853">WD repeat</keyword>
<dbReference type="PROSITE" id="PS50837">
    <property type="entry name" value="NACHT"/>
    <property type="match status" value="1"/>
</dbReference>
<proteinExistence type="predicted"/>
<dbReference type="Proteomes" id="UP000800200">
    <property type="component" value="Unassembled WGS sequence"/>
</dbReference>
<evidence type="ECO:0000259" key="4">
    <source>
        <dbReference type="PROSITE" id="PS50837"/>
    </source>
</evidence>
<evidence type="ECO:0000256" key="1">
    <source>
        <dbReference type="ARBA" id="ARBA00022574"/>
    </source>
</evidence>
<dbReference type="SUPFAM" id="SSF50978">
    <property type="entry name" value="WD40 repeat-like"/>
    <property type="match status" value="1"/>
</dbReference>
<dbReference type="PROSITE" id="PS00678">
    <property type="entry name" value="WD_REPEATS_1"/>
    <property type="match status" value="5"/>
</dbReference>
<dbReference type="InterPro" id="IPR050349">
    <property type="entry name" value="WD_LIS1/nudF_dynein_reg"/>
</dbReference>
<name>A0A6A6ETE6_9PEZI</name>
<dbReference type="SMART" id="SM00320">
    <property type="entry name" value="WD40"/>
    <property type="match status" value="7"/>
</dbReference>
<dbReference type="InterPro" id="IPR056884">
    <property type="entry name" value="NPHP3-like_N"/>
</dbReference>
<organism evidence="5 6">
    <name type="scientific">Zopfia rhizophila CBS 207.26</name>
    <dbReference type="NCBI Taxonomy" id="1314779"/>
    <lineage>
        <taxon>Eukaryota</taxon>
        <taxon>Fungi</taxon>
        <taxon>Dikarya</taxon>
        <taxon>Ascomycota</taxon>
        <taxon>Pezizomycotina</taxon>
        <taxon>Dothideomycetes</taxon>
        <taxon>Dothideomycetes incertae sedis</taxon>
        <taxon>Zopfiaceae</taxon>
        <taxon>Zopfia</taxon>
    </lineage>
</organism>
<feature type="repeat" description="WD" evidence="3">
    <location>
        <begin position="955"/>
        <end position="996"/>
    </location>
</feature>
<evidence type="ECO:0000256" key="3">
    <source>
        <dbReference type="PROSITE-ProRule" id="PRU00221"/>
    </source>
</evidence>
<dbReference type="AlphaFoldDB" id="A0A6A6ETE6"/>
<protein>
    <submittedName>
        <fullName evidence="5">Vegetative incompatibility protein HET-E-1</fullName>
    </submittedName>
</protein>